<evidence type="ECO:0000313" key="1">
    <source>
        <dbReference type="EMBL" id="KAJ7557344.1"/>
    </source>
</evidence>
<comment type="caution">
    <text evidence="1">The sequence shown here is derived from an EMBL/GenBank/DDBJ whole genome shotgun (WGS) entry which is preliminary data.</text>
</comment>
<dbReference type="Proteomes" id="UP001162992">
    <property type="component" value="Chromosome 5"/>
</dbReference>
<organism evidence="1 2">
    <name type="scientific">Diphasiastrum complanatum</name>
    <name type="common">Issler's clubmoss</name>
    <name type="synonym">Lycopodium complanatum</name>
    <dbReference type="NCBI Taxonomy" id="34168"/>
    <lineage>
        <taxon>Eukaryota</taxon>
        <taxon>Viridiplantae</taxon>
        <taxon>Streptophyta</taxon>
        <taxon>Embryophyta</taxon>
        <taxon>Tracheophyta</taxon>
        <taxon>Lycopodiopsida</taxon>
        <taxon>Lycopodiales</taxon>
        <taxon>Lycopodiaceae</taxon>
        <taxon>Lycopodioideae</taxon>
        <taxon>Diphasiastrum</taxon>
    </lineage>
</organism>
<sequence length="132" mass="14861">MRLLLVEDLEWWFHGPPSERHLMHMLTGANRLGSFSFVPQRVSTIGAQVFVEGQGATPKACWVHVWTVKSGLLAELREYFNTSVTVTGCENSETFKSKSSQGSDQCIPFNLHQPIWQSKFTGHSMPELILAI</sequence>
<evidence type="ECO:0000313" key="2">
    <source>
        <dbReference type="Proteomes" id="UP001162992"/>
    </source>
</evidence>
<reference evidence="2" key="1">
    <citation type="journal article" date="2024" name="Proc. Natl. Acad. Sci. U.S.A.">
        <title>Extraordinary preservation of gene collinearity over three hundred million years revealed in homosporous lycophytes.</title>
        <authorList>
            <person name="Li C."/>
            <person name="Wickell D."/>
            <person name="Kuo L.Y."/>
            <person name="Chen X."/>
            <person name="Nie B."/>
            <person name="Liao X."/>
            <person name="Peng D."/>
            <person name="Ji J."/>
            <person name="Jenkins J."/>
            <person name="Williams M."/>
            <person name="Shu S."/>
            <person name="Plott C."/>
            <person name="Barry K."/>
            <person name="Rajasekar S."/>
            <person name="Grimwood J."/>
            <person name="Han X."/>
            <person name="Sun S."/>
            <person name="Hou Z."/>
            <person name="He W."/>
            <person name="Dai G."/>
            <person name="Sun C."/>
            <person name="Schmutz J."/>
            <person name="Leebens-Mack J.H."/>
            <person name="Li F.W."/>
            <person name="Wang L."/>
        </authorList>
    </citation>
    <scope>NUCLEOTIDE SEQUENCE [LARGE SCALE GENOMIC DNA]</scope>
    <source>
        <strain evidence="2">cv. PW_Plant_1</strain>
    </source>
</reference>
<proteinExistence type="predicted"/>
<dbReference type="EMBL" id="CM055096">
    <property type="protein sequence ID" value="KAJ7557344.1"/>
    <property type="molecule type" value="Genomic_DNA"/>
</dbReference>
<gene>
    <name evidence="1" type="ORF">O6H91_05G122800</name>
</gene>
<protein>
    <submittedName>
        <fullName evidence="1">Uncharacterized protein</fullName>
    </submittedName>
</protein>
<keyword evidence="2" id="KW-1185">Reference proteome</keyword>
<accession>A0ACC2DSU7</accession>
<name>A0ACC2DSU7_DIPCM</name>